<sequence>MMLRRGTLMLLALLTLTVGMAILPAQAAACSCAEPGTLTERKDRSHAVFEGEVAAVKSSSASLFQPQVRTVKATFKVNEVWKGQVARTIEVITAEDGATCGFRFEEGERYLVFANAKGKSLETGLCSGNVKHDGSAAYAAPLGSGSIPPMARAADLVHSAFPSRAVLWPIIAAVFVLVCAYLVYYKNKKAR</sequence>
<accession>A0A927CNB9</accession>
<dbReference type="Proteomes" id="UP000632125">
    <property type="component" value="Unassembled WGS sequence"/>
</dbReference>
<evidence type="ECO:0000313" key="3">
    <source>
        <dbReference type="EMBL" id="MBD2871169.1"/>
    </source>
</evidence>
<name>A0A927CNB9_9BACL</name>
<evidence type="ECO:0000256" key="1">
    <source>
        <dbReference type="SAM" id="Phobius"/>
    </source>
</evidence>
<dbReference type="SUPFAM" id="SSF50242">
    <property type="entry name" value="TIMP-like"/>
    <property type="match status" value="1"/>
</dbReference>
<feature type="chain" id="PRO_5036735999" description="Tissue inhibitor of metalloproteinase" evidence="2">
    <location>
        <begin position="28"/>
        <end position="191"/>
    </location>
</feature>
<organism evidence="3 4">
    <name type="scientific">Paenibacillus arenilitoris</name>
    <dbReference type="NCBI Taxonomy" id="2772299"/>
    <lineage>
        <taxon>Bacteria</taxon>
        <taxon>Bacillati</taxon>
        <taxon>Bacillota</taxon>
        <taxon>Bacilli</taxon>
        <taxon>Bacillales</taxon>
        <taxon>Paenibacillaceae</taxon>
        <taxon>Paenibacillus</taxon>
    </lineage>
</organism>
<gene>
    <name evidence="3" type="ORF">IDH41_21520</name>
</gene>
<dbReference type="Gene3D" id="2.40.50.120">
    <property type="match status" value="1"/>
</dbReference>
<evidence type="ECO:0000256" key="2">
    <source>
        <dbReference type="SAM" id="SignalP"/>
    </source>
</evidence>
<dbReference type="RefSeq" id="WP_190864705.1">
    <property type="nucleotide sequence ID" value="NZ_JACXIY010000027.1"/>
</dbReference>
<proteinExistence type="predicted"/>
<keyword evidence="1" id="KW-0472">Membrane</keyword>
<dbReference type="PROSITE" id="PS51257">
    <property type="entry name" value="PROKAR_LIPOPROTEIN"/>
    <property type="match status" value="1"/>
</dbReference>
<dbReference type="InterPro" id="IPR008993">
    <property type="entry name" value="TIMP-like_OB-fold"/>
</dbReference>
<feature type="transmembrane region" description="Helical" evidence="1">
    <location>
        <begin position="166"/>
        <end position="185"/>
    </location>
</feature>
<keyword evidence="1" id="KW-1133">Transmembrane helix</keyword>
<evidence type="ECO:0000313" key="4">
    <source>
        <dbReference type="Proteomes" id="UP000632125"/>
    </source>
</evidence>
<reference evidence="3" key="1">
    <citation type="submission" date="2020-09" db="EMBL/GenBank/DDBJ databases">
        <title>A novel bacterium of genus Paenibacillus, isolated from South China Sea.</title>
        <authorList>
            <person name="Huang H."/>
            <person name="Mo K."/>
            <person name="Hu Y."/>
        </authorList>
    </citation>
    <scope>NUCLEOTIDE SEQUENCE</scope>
    <source>
        <strain evidence="3">IB182493</strain>
    </source>
</reference>
<keyword evidence="2" id="KW-0732">Signal</keyword>
<keyword evidence="4" id="KW-1185">Reference proteome</keyword>
<feature type="signal peptide" evidence="2">
    <location>
        <begin position="1"/>
        <end position="27"/>
    </location>
</feature>
<dbReference type="EMBL" id="JACXIY010000027">
    <property type="protein sequence ID" value="MBD2871169.1"/>
    <property type="molecule type" value="Genomic_DNA"/>
</dbReference>
<comment type="caution">
    <text evidence="3">The sequence shown here is derived from an EMBL/GenBank/DDBJ whole genome shotgun (WGS) entry which is preliminary data.</text>
</comment>
<dbReference type="AlphaFoldDB" id="A0A927CNB9"/>
<evidence type="ECO:0008006" key="5">
    <source>
        <dbReference type="Google" id="ProtNLM"/>
    </source>
</evidence>
<protein>
    <recommendedName>
        <fullName evidence="5">Tissue inhibitor of metalloproteinase</fullName>
    </recommendedName>
</protein>
<keyword evidence="1" id="KW-0812">Transmembrane</keyword>